<proteinExistence type="predicted"/>
<feature type="compositionally biased region" description="Polar residues" evidence="1">
    <location>
        <begin position="99"/>
        <end position="114"/>
    </location>
</feature>
<evidence type="ECO:0000313" key="2">
    <source>
        <dbReference type="EMBL" id="GIY86056.1"/>
    </source>
</evidence>
<dbReference type="GO" id="GO:0003676">
    <property type="term" value="F:nucleic acid binding"/>
    <property type="evidence" value="ECO:0007669"/>
    <property type="project" value="InterPro"/>
</dbReference>
<protein>
    <submittedName>
        <fullName evidence="2">Polypyrimidine tract-binding protein 1</fullName>
    </submittedName>
</protein>
<dbReference type="EMBL" id="BPLR01016733">
    <property type="protein sequence ID" value="GIY86056.1"/>
    <property type="molecule type" value="Genomic_DNA"/>
</dbReference>
<dbReference type="PANTHER" id="PTHR15592">
    <property type="entry name" value="MATRIN 3/NUCLEAR PROTEIN 220-RELATED"/>
    <property type="match status" value="1"/>
</dbReference>
<feature type="non-terminal residue" evidence="2">
    <location>
        <position position="178"/>
    </location>
</feature>
<sequence>MGRSTILQGNAGCCSHGGENNEDGGVKISKRANQWLLASVVSESGVQFVCLCSCQETGRKGELPKRQHGPPSILFRLRVREKPQEWLRWPSARRGTDELLSQSGGAVSNGNAMSPETADSDNNNEAKKAKLDKSQPGKPSRVVHIRNVAGDATETEIIHLGIAFGRVTNVLLLKGKNQ</sequence>
<feature type="compositionally biased region" description="Basic and acidic residues" evidence="1">
    <location>
        <begin position="124"/>
        <end position="135"/>
    </location>
</feature>
<feature type="region of interest" description="Disordered" evidence="1">
    <location>
        <begin position="97"/>
        <end position="142"/>
    </location>
</feature>
<dbReference type="Gene3D" id="3.30.70.330">
    <property type="match status" value="1"/>
</dbReference>
<keyword evidence="3" id="KW-1185">Reference proteome</keyword>
<dbReference type="InterPro" id="IPR035979">
    <property type="entry name" value="RBD_domain_sf"/>
</dbReference>
<reference evidence="2 3" key="1">
    <citation type="submission" date="2021-06" db="EMBL/GenBank/DDBJ databases">
        <title>Caerostris extrusa draft genome.</title>
        <authorList>
            <person name="Kono N."/>
            <person name="Arakawa K."/>
        </authorList>
    </citation>
    <scope>NUCLEOTIDE SEQUENCE [LARGE SCALE GENOMIC DNA]</scope>
</reference>
<evidence type="ECO:0000313" key="3">
    <source>
        <dbReference type="Proteomes" id="UP001054945"/>
    </source>
</evidence>
<dbReference type="AlphaFoldDB" id="A0AAV4WVZ8"/>
<organism evidence="2 3">
    <name type="scientific">Caerostris extrusa</name>
    <name type="common">Bark spider</name>
    <name type="synonym">Caerostris bankana</name>
    <dbReference type="NCBI Taxonomy" id="172846"/>
    <lineage>
        <taxon>Eukaryota</taxon>
        <taxon>Metazoa</taxon>
        <taxon>Ecdysozoa</taxon>
        <taxon>Arthropoda</taxon>
        <taxon>Chelicerata</taxon>
        <taxon>Arachnida</taxon>
        <taxon>Araneae</taxon>
        <taxon>Araneomorphae</taxon>
        <taxon>Entelegynae</taxon>
        <taxon>Araneoidea</taxon>
        <taxon>Araneidae</taxon>
        <taxon>Caerostris</taxon>
    </lineage>
</organism>
<comment type="caution">
    <text evidence="2">The sequence shown here is derived from an EMBL/GenBank/DDBJ whole genome shotgun (WGS) entry which is preliminary data.</text>
</comment>
<accession>A0AAV4WVZ8</accession>
<dbReference type="Proteomes" id="UP001054945">
    <property type="component" value="Unassembled WGS sequence"/>
</dbReference>
<dbReference type="InterPro" id="IPR012677">
    <property type="entry name" value="Nucleotide-bd_a/b_plait_sf"/>
</dbReference>
<dbReference type="SUPFAM" id="SSF54928">
    <property type="entry name" value="RNA-binding domain, RBD"/>
    <property type="match status" value="1"/>
</dbReference>
<name>A0AAV4WVZ8_CAEEX</name>
<evidence type="ECO:0000256" key="1">
    <source>
        <dbReference type="SAM" id="MobiDB-lite"/>
    </source>
</evidence>
<gene>
    <name evidence="2" type="primary">Ptbp1_2</name>
    <name evidence="2" type="ORF">CEXT_193671</name>
</gene>